<evidence type="ECO:0000313" key="1">
    <source>
        <dbReference type="EMBL" id="SMH72649.1"/>
    </source>
</evidence>
<dbReference type="EMBL" id="LT841358">
    <property type="protein sequence ID" value="SMH72649.1"/>
    <property type="molecule type" value="Genomic_DNA"/>
</dbReference>
<protein>
    <submittedName>
        <fullName evidence="1">Uncharacterized protein</fullName>
    </submittedName>
</protein>
<dbReference type="AlphaFoldDB" id="A0A2H1FIP1"/>
<keyword evidence="2" id="KW-1185">Reference proteome</keyword>
<reference evidence="2" key="1">
    <citation type="submission" date="2017-03" db="EMBL/GenBank/DDBJ databases">
        <authorList>
            <person name="Herbold C."/>
        </authorList>
    </citation>
    <scope>NUCLEOTIDE SEQUENCE [LARGE SCALE GENOMIC DNA]</scope>
</reference>
<name>A0A2H1FIP1_9ARCH</name>
<proteinExistence type="predicted"/>
<accession>A0A2H1FIP1</accession>
<organism evidence="1 2">
    <name type="scientific">Candidatus Nitrosotalea okcheonensis</name>
    <dbReference type="NCBI Taxonomy" id="1903276"/>
    <lineage>
        <taxon>Archaea</taxon>
        <taxon>Nitrososphaerota</taxon>
        <taxon>Nitrososphaeria</taxon>
        <taxon>Nitrosotaleales</taxon>
        <taxon>Nitrosotaleaceae</taxon>
        <taxon>Nitrosotalea</taxon>
    </lineage>
</organism>
<gene>
    <name evidence="1" type="ORF">NCS_30489</name>
</gene>
<sequence length="177" mass="20775">MLANENRKTIPYSFRVDSEIYPLLEGEARHKEISLNILLNQVVKEHIFRQKFKKIGCVLTPKDVLREVFDDADKKTLVKIANKLGSKHTMEYMQLFYHDVTKITAIEFLEMWFKRFSESEHKTRGLIHSFSVHHDISEKYSAFECEFVRSFAESILHEPVKIESTARTITFSFAINS</sequence>
<dbReference type="OrthoDB" id="377606at2157"/>
<dbReference type="RefSeq" id="WP_157928381.1">
    <property type="nucleotide sequence ID" value="NZ_LT841358.1"/>
</dbReference>
<dbReference type="Proteomes" id="UP000230607">
    <property type="component" value="Chromosome 1"/>
</dbReference>
<evidence type="ECO:0000313" key="2">
    <source>
        <dbReference type="Proteomes" id="UP000230607"/>
    </source>
</evidence>